<comment type="subcellular location">
    <subcellularLocation>
        <location evidence="1">Membrane</location>
        <topology evidence="1">Multi-pass membrane protein</topology>
    </subcellularLocation>
</comment>
<evidence type="ECO:0000256" key="8">
    <source>
        <dbReference type="RuleBase" id="RU003732"/>
    </source>
</evidence>
<feature type="binding site" evidence="6">
    <location>
        <position position="411"/>
    </location>
    <ligand>
        <name>Na(+)</name>
        <dbReference type="ChEBI" id="CHEBI:29101"/>
        <label>1</label>
    </ligand>
</feature>
<feature type="transmembrane region" description="Helical" evidence="10">
    <location>
        <begin position="1062"/>
        <end position="1084"/>
    </location>
</feature>
<dbReference type="EMBL" id="JAWDGP010003640">
    <property type="protein sequence ID" value="KAK3772308.1"/>
    <property type="molecule type" value="Genomic_DNA"/>
</dbReference>
<dbReference type="SUPFAM" id="SSF161070">
    <property type="entry name" value="SNF-like"/>
    <property type="match status" value="1"/>
</dbReference>
<evidence type="ECO:0000256" key="1">
    <source>
        <dbReference type="ARBA" id="ARBA00004141"/>
    </source>
</evidence>
<feature type="binding site" evidence="6">
    <location>
        <position position="379"/>
    </location>
    <ligand>
        <name>Na(+)</name>
        <dbReference type="ChEBI" id="CHEBI:29101"/>
        <label>1</label>
    </ligand>
</feature>
<feature type="binding site" evidence="6">
    <location>
        <position position="101"/>
    </location>
    <ligand>
        <name>Na(+)</name>
        <dbReference type="ChEBI" id="CHEBI:29101"/>
        <label>1</label>
    </ligand>
</feature>
<dbReference type="InterPro" id="IPR000175">
    <property type="entry name" value="Na/ntran_symport"/>
</dbReference>
<gene>
    <name evidence="11" type="ORF">RRG08_011290</name>
</gene>
<dbReference type="PROSITE" id="PS00754">
    <property type="entry name" value="NA_NEUROTRAN_SYMP_2"/>
    <property type="match status" value="1"/>
</dbReference>
<evidence type="ECO:0000256" key="2">
    <source>
        <dbReference type="ARBA" id="ARBA00022448"/>
    </source>
</evidence>
<feature type="transmembrane region" description="Helical" evidence="10">
    <location>
        <begin position="508"/>
        <end position="533"/>
    </location>
</feature>
<dbReference type="Pfam" id="PF00209">
    <property type="entry name" value="SNF"/>
    <property type="match status" value="2"/>
</dbReference>
<evidence type="ECO:0000256" key="5">
    <source>
        <dbReference type="ARBA" id="ARBA00023136"/>
    </source>
</evidence>
<name>A0AAE0ZNA5_9GAST</name>
<keyword evidence="12" id="KW-1185">Reference proteome</keyword>
<dbReference type="GO" id="GO:0006865">
    <property type="term" value="P:amino acid transport"/>
    <property type="evidence" value="ECO:0007669"/>
    <property type="project" value="TreeGrafter"/>
</dbReference>
<sequence length="1124" mass="124204">MADKDSGDTPARGEDAVKNGRVAEVGVVLPIIANSPSGGDDGDGADDKRVKDGGEEPPQKAPWEKLEMSENPRGSGDSEMLNLPPREHWQNRFQYLLSTIGYAVDLSNVWRFPFLCYKNGGGAFLIPYFTTLIFGAMPVFFMEMCLGQFHRSGPVAVWEKMAPMFKGIGMASCFMSYIVAFYYNIIIGWSFFYLFSSFTSKLPWTSCFNSFNSPDCWQIDWDTNGTAPPIPLDHASLSDGVTSATVSVESSTTFSAGLNRTYNASTSTSSTMEFFERGMLEVHQSSGLEDLGGVRWQLVLCTMLTFTTLYFCLWKGVKSTGMVVYITATLPYVIMTILLIRGVLLPGAGDGIKYFITPKIESLRDPNVWIDAAVQIFFSVGSGFGTHIAYASYNKFHNNCKRDCMITVVVNSFTSLFSGFVIFSYLGYMSLKTHKDIDKVATEGPGLVFIVYPEAIATLPGSMGWSIIFFFMLLALGLDSAFGGLESPLTGLRDELSSLLKYRFFREVLTLCVIASAFLFSLPCLTQGGIYVFTILDTFAAGTSIVFIVLCEVVAVSWFYGMPQFCQDVGRMTGEEPSIFWRICWKVPHTASLPDLTLIRVPHTDSLPDLTLIRVPHTDSLPDLTLIRVPHTDSLPDLTLIRVPHTASLLDLTLIRVPHTASLLDLTLIRVPHTASLLDLTLIRVPHTASLLDLTLIRVPHTASLLDLTLIRVPHTASLPDLTLIRVPHTASLLDLTLIRVPHTASLPDLTLIREPHTASLLDLTLIRVPHTTSLPDLTLIRIPHTASLLDLTVIRVPHTASLLDLTLIRVPHTASLLDLTLIRVPHTASLPDLTLIRVPHTASLRDLTLIRVPHTASLLDLTLIRVPHTASLLDLTLIRVPHTASLLDLTLIRVQHSASLLDLILIRVLHTASLLDLTLIRVTHTASLLDLTLIRVPRTASLLDLTLIRVPRTASLLDLTLIRVPRTASLLDLTLIRVPRTASLLDLTLIRVPHTASLLDLTLIRVPHTASLLVLTLIRVPSAASLQELLVVIVVSSIISYEPLTFQGSQGVYTYPYYANIVGWCIACASMVMVPGYVVYKLIRTPGGFTQRLALGISPRWEHEDIKRTAVVKRFTKHHWKSI</sequence>
<reference evidence="11" key="1">
    <citation type="journal article" date="2023" name="G3 (Bethesda)">
        <title>A reference genome for the long-term kleptoplast-retaining sea slug Elysia crispata morphotype clarki.</title>
        <authorList>
            <person name="Eastman K.E."/>
            <person name="Pendleton A.L."/>
            <person name="Shaikh M.A."/>
            <person name="Suttiyut T."/>
            <person name="Ogas R."/>
            <person name="Tomko P."/>
            <person name="Gavelis G."/>
            <person name="Widhalm J.R."/>
            <person name="Wisecaver J.H."/>
        </authorList>
    </citation>
    <scope>NUCLEOTIDE SEQUENCE</scope>
    <source>
        <strain evidence="11">ECLA1</strain>
    </source>
</reference>
<dbReference type="Proteomes" id="UP001283361">
    <property type="component" value="Unassembled WGS sequence"/>
</dbReference>
<feature type="binding site" evidence="6">
    <location>
        <position position="476"/>
    </location>
    <ligand>
        <name>Na(+)</name>
        <dbReference type="ChEBI" id="CHEBI:29101"/>
        <label>1</label>
    </ligand>
</feature>
<organism evidence="11 12">
    <name type="scientific">Elysia crispata</name>
    <name type="common">lettuce slug</name>
    <dbReference type="NCBI Taxonomy" id="231223"/>
    <lineage>
        <taxon>Eukaryota</taxon>
        <taxon>Metazoa</taxon>
        <taxon>Spiralia</taxon>
        <taxon>Lophotrochozoa</taxon>
        <taxon>Mollusca</taxon>
        <taxon>Gastropoda</taxon>
        <taxon>Heterobranchia</taxon>
        <taxon>Euthyneura</taxon>
        <taxon>Panpulmonata</taxon>
        <taxon>Sacoglossa</taxon>
        <taxon>Placobranchoidea</taxon>
        <taxon>Plakobranchidae</taxon>
        <taxon>Elysia</taxon>
    </lineage>
</organism>
<feature type="region of interest" description="Disordered" evidence="9">
    <location>
        <begin position="32"/>
        <end position="82"/>
    </location>
</feature>
<feature type="binding site" evidence="6">
    <location>
        <position position="479"/>
    </location>
    <ligand>
        <name>Na(+)</name>
        <dbReference type="ChEBI" id="CHEBI:29101"/>
        <label>1</label>
    </ligand>
</feature>
<feature type="binding site" evidence="6">
    <location>
        <position position="103"/>
    </location>
    <ligand>
        <name>Na(+)</name>
        <dbReference type="ChEBI" id="CHEBI:29101"/>
        <label>1</label>
    </ligand>
</feature>
<comment type="caution">
    <text evidence="11">The sequence shown here is derived from an EMBL/GenBank/DDBJ whole genome shotgun (WGS) entry which is preliminary data.</text>
</comment>
<evidence type="ECO:0000313" key="12">
    <source>
        <dbReference type="Proteomes" id="UP001283361"/>
    </source>
</evidence>
<evidence type="ECO:0000313" key="11">
    <source>
        <dbReference type="EMBL" id="KAK3772308.1"/>
    </source>
</evidence>
<keyword evidence="5 10" id="KW-0472">Membrane</keyword>
<feature type="transmembrane region" description="Helical" evidence="10">
    <location>
        <begin position="125"/>
        <end position="146"/>
    </location>
</feature>
<feature type="transmembrane region" description="Helical" evidence="10">
    <location>
        <begin position="322"/>
        <end position="344"/>
    </location>
</feature>
<dbReference type="GO" id="GO:0046872">
    <property type="term" value="F:metal ion binding"/>
    <property type="evidence" value="ECO:0007669"/>
    <property type="project" value="UniProtKB-KW"/>
</dbReference>
<feature type="compositionally biased region" description="Basic and acidic residues" evidence="9">
    <location>
        <begin position="45"/>
        <end position="70"/>
    </location>
</feature>
<feature type="transmembrane region" description="Helical" evidence="10">
    <location>
        <begin position="467"/>
        <end position="487"/>
    </location>
</feature>
<feature type="transmembrane region" description="Helical" evidence="10">
    <location>
        <begin position="372"/>
        <end position="393"/>
    </location>
</feature>
<keyword evidence="6" id="KW-0479">Metal-binding</keyword>
<evidence type="ECO:0000256" key="3">
    <source>
        <dbReference type="ARBA" id="ARBA00022692"/>
    </source>
</evidence>
<evidence type="ECO:0000256" key="6">
    <source>
        <dbReference type="PIRSR" id="PIRSR600175-1"/>
    </source>
</evidence>
<feature type="binding site" evidence="6">
    <location>
        <position position="104"/>
    </location>
    <ligand>
        <name>Na(+)</name>
        <dbReference type="ChEBI" id="CHEBI:29101"/>
        <label>1</label>
    </ligand>
</feature>
<feature type="disulfide bond" evidence="7">
    <location>
        <begin position="207"/>
        <end position="216"/>
    </location>
</feature>
<evidence type="ECO:0000256" key="10">
    <source>
        <dbReference type="SAM" id="Phobius"/>
    </source>
</evidence>
<accession>A0AAE0ZNA5</accession>
<evidence type="ECO:0000256" key="4">
    <source>
        <dbReference type="ARBA" id="ARBA00022989"/>
    </source>
</evidence>
<dbReference type="GO" id="GO:0015293">
    <property type="term" value="F:symporter activity"/>
    <property type="evidence" value="ECO:0007669"/>
    <property type="project" value="UniProtKB-KW"/>
</dbReference>
<dbReference type="AlphaFoldDB" id="A0AAE0ZNA5"/>
<keyword evidence="6" id="KW-0915">Sodium</keyword>
<feature type="transmembrane region" description="Helical" evidence="10">
    <location>
        <begin position="539"/>
        <end position="561"/>
    </location>
</feature>
<keyword evidence="2 8" id="KW-0813">Transport</keyword>
<comment type="similarity">
    <text evidence="8">Belongs to the sodium:neurotransmitter symporter (SNF) (TC 2.A.22) family.</text>
</comment>
<feature type="binding site" evidence="6">
    <location>
        <position position="480"/>
    </location>
    <ligand>
        <name>Na(+)</name>
        <dbReference type="ChEBI" id="CHEBI:29101"/>
        <label>1</label>
    </ligand>
</feature>
<feature type="transmembrane region" description="Helical" evidence="10">
    <location>
        <begin position="167"/>
        <end position="195"/>
    </location>
</feature>
<keyword evidence="3 8" id="KW-0812">Transmembrane</keyword>
<keyword evidence="4 10" id="KW-1133">Transmembrane helix</keyword>
<dbReference type="GO" id="GO:0035725">
    <property type="term" value="P:sodium ion transmembrane transport"/>
    <property type="evidence" value="ECO:0007669"/>
    <property type="project" value="TreeGrafter"/>
</dbReference>
<dbReference type="PROSITE" id="PS00610">
    <property type="entry name" value="NA_NEUROTRAN_SYMP_1"/>
    <property type="match status" value="1"/>
</dbReference>
<dbReference type="PANTHER" id="PTHR11616:SF38">
    <property type="entry name" value="SODIUM-DEPENDENT DOPAMINE TRANSPORTER"/>
    <property type="match status" value="1"/>
</dbReference>
<dbReference type="PRINTS" id="PR00176">
    <property type="entry name" value="NANEUSMPORT"/>
</dbReference>
<protein>
    <recommendedName>
        <fullName evidence="8">Transporter</fullName>
    </recommendedName>
</protein>
<evidence type="ECO:0000256" key="9">
    <source>
        <dbReference type="SAM" id="MobiDB-lite"/>
    </source>
</evidence>
<feature type="transmembrane region" description="Helical" evidence="10">
    <location>
        <begin position="1013"/>
        <end position="1042"/>
    </location>
</feature>
<keyword evidence="7" id="KW-1015">Disulfide bond</keyword>
<evidence type="ECO:0000256" key="7">
    <source>
        <dbReference type="PIRSR" id="PIRSR600175-2"/>
    </source>
</evidence>
<dbReference type="PANTHER" id="PTHR11616">
    <property type="entry name" value="SODIUM/CHLORIDE DEPENDENT TRANSPORTER"/>
    <property type="match status" value="1"/>
</dbReference>
<dbReference type="InterPro" id="IPR037272">
    <property type="entry name" value="SNS_sf"/>
</dbReference>
<feature type="transmembrane region" description="Helical" evidence="10">
    <location>
        <begin position="405"/>
        <end position="426"/>
    </location>
</feature>
<keyword evidence="8" id="KW-0769">Symport</keyword>
<dbReference type="GO" id="GO:0005886">
    <property type="term" value="C:plasma membrane"/>
    <property type="evidence" value="ECO:0007669"/>
    <property type="project" value="TreeGrafter"/>
</dbReference>
<feature type="transmembrane region" description="Helical" evidence="10">
    <location>
        <begin position="294"/>
        <end position="313"/>
    </location>
</feature>
<feature type="binding site" evidence="6">
    <location>
        <position position="108"/>
    </location>
    <ligand>
        <name>Na(+)</name>
        <dbReference type="ChEBI" id="CHEBI:29101"/>
        <label>1</label>
    </ligand>
</feature>
<proteinExistence type="inferred from homology"/>
<dbReference type="PROSITE" id="PS50267">
    <property type="entry name" value="NA_NEUROTRAN_SYMP_3"/>
    <property type="match status" value="2"/>
</dbReference>